<dbReference type="RefSeq" id="WP_407069080.1">
    <property type="nucleotide sequence ID" value="NZ_JBJJXE010000007.1"/>
</dbReference>
<feature type="domain" description="Peptidase S54 rhomboid" evidence="8">
    <location>
        <begin position="56"/>
        <end position="190"/>
    </location>
</feature>
<feature type="transmembrane region" description="Helical" evidence="7">
    <location>
        <begin position="96"/>
        <end position="117"/>
    </location>
</feature>
<feature type="transmembrane region" description="Helical" evidence="7">
    <location>
        <begin position="161"/>
        <end position="180"/>
    </location>
</feature>
<evidence type="ECO:0000256" key="1">
    <source>
        <dbReference type="ARBA" id="ARBA00004141"/>
    </source>
</evidence>
<dbReference type="InterPro" id="IPR050925">
    <property type="entry name" value="Rhomboid_protease_S54"/>
</dbReference>
<dbReference type="GO" id="GO:0006508">
    <property type="term" value="P:proteolysis"/>
    <property type="evidence" value="ECO:0007669"/>
    <property type="project" value="UniProtKB-KW"/>
</dbReference>
<comment type="similarity">
    <text evidence="2">Belongs to the peptidase S54 family.</text>
</comment>
<keyword evidence="9" id="KW-0645">Protease</keyword>
<keyword evidence="3 7" id="KW-0812">Transmembrane</keyword>
<keyword evidence="5 7" id="KW-1133">Transmembrane helix</keyword>
<evidence type="ECO:0000256" key="6">
    <source>
        <dbReference type="ARBA" id="ARBA00023136"/>
    </source>
</evidence>
<feature type="transmembrane region" description="Helical" evidence="7">
    <location>
        <begin position="200"/>
        <end position="220"/>
    </location>
</feature>
<protein>
    <submittedName>
        <fullName evidence="9">Rhomboid family intramembrane serine protease</fullName>
        <ecNumber evidence="9">3.4.21.-</ecNumber>
    </submittedName>
</protein>
<comment type="caution">
    <text evidence="9">The sequence shown here is derived from an EMBL/GenBank/DDBJ whole genome shotgun (WGS) entry which is preliminary data.</text>
</comment>
<reference evidence="9 10" key="1">
    <citation type="submission" date="2024-11" db="EMBL/GenBank/DDBJ databases">
        <title>First Report of Moraxella oculi in Brazil in an Infectious Bovine Keratoconjunctivitis Outbreak.</title>
        <authorList>
            <person name="Carvalho C.V."/>
            <person name="Domingues R."/>
            <person name="Coutinho C."/>
            <person name="Honorio N.T.B.S."/>
            <person name="Faza D.R.L.R."/>
            <person name="Carvalho W.A."/>
            <person name="Machado A.B.F."/>
            <person name="Martins M.F."/>
            <person name="Gaspar E.B."/>
        </authorList>
    </citation>
    <scope>NUCLEOTIDE SEQUENCE [LARGE SCALE GENOMIC DNA]</scope>
    <source>
        <strain evidence="9 10">2117LE</strain>
    </source>
</reference>
<comment type="subcellular location">
    <subcellularLocation>
        <location evidence="1">Membrane</location>
        <topology evidence="1">Multi-pass membrane protein</topology>
    </subcellularLocation>
</comment>
<feature type="transmembrane region" description="Helical" evidence="7">
    <location>
        <begin position="61"/>
        <end position="84"/>
    </location>
</feature>
<keyword evidence="10" id="KW-1185">Reference proteome</keyword>
<evidence type="ECO:0000313" key="9">
    <source>
        <dbReference type="EMBL" id="MFL1732479.1"/>
    </source>
</evidence>
<dbReference type="Proteomes" id="UP001624684">
    <property type="component" value="Unassembled WGS sequence"/>
</dbReference>
<dbReference type="SUPFAM" id="SSF144091">
    <property type="entry name" value="Rhomboid-like"/>
    <property type="match status" value="1"/>
</dbReference>
<dbReference type="EC" id="3.4.21.-" evidence="9"/>
<evidence type="ECO:0000256" key="4">
    <source>
        <dbReference type="ARBA" id="ARBA00022801"/>
    </source>
</evidence>
<feature type="transmembrane region" description="Helical" evidence="7">
    <location>
        <begin position="129"/>
        <end position="149"/>
    </location>
</feature>
<dbReference type="PANTHER" id="PTHR43731">
    <property type="entry name" value="RHOMBOID PROTEASE"/>
    <property type="match status" value="1"/>
</dbReference>
<name>A0ABW8U8S6_9GAMM</name>
<accession>A0ABW8U8S6</accession>
<evidence type="ECO:0000256" key="3">
    <source>
        <dbReference type="ARBA" id="ARBA00022692"/>
    </source>
</evidence>
<evidence type="ECO:0000256" key="7">
    <source>
        <dbReference type="SAM" id="Phobius"/>
    </source>
</evidence>
<keyword evidence="6 7" id="KW-0472">Membrane</keyword>
<evidence type="ECO:0000259" key="8">
    <source>
        <dbReference type="Pfam" id="PF01694"/>
    </source>
</evidence>
<dbReference type="GO" id="GO:0008233">
    <property type="term" value="F:peptidase activity"/>
    <property type="evidence" value="ECO:0007669"/>
    <property type="project" value="UniProtKB-KW"/>
</dbReference>
<keyword evidence="4 9" id="KW-0378">Hydrolase</keyword>
<dbReference type="Pfam" id="PF01694">
    <property type="entry name" value="Rhomboid"/>
    <property type="match status" value="1"/>
</dbReference>
<dbReference type="InterPro" id="IPR035952">
    <property type="entry name" value="Rhomboid-like_sf"/>
</dbReference>
<gene>
    <name evidence="9" type="ORF">ACJHVH_05645</name>
</gene>
<organism evidence="9 10">
    <name type="scientific">Moraxella oculi</name>
    <dbReference type="NCBI Taxonomy" id="2940516"/>
    <lineage>
        <taxon>Bacteria</taxon>
        <taxon>Pseudomonadati</taxon>
        <taxon>Pseudomonadota</taxon>
        <taxon>Gammaproteobacteria</taxon>
        <taxon>Moraxellales</taxon>
        <taxon>Moraxellaceae</taxon>
        <taxon>Moraxella</taxon>
    </lineage>
</organism>
<evidence type="ECO:0000256" key="5">
    <source>
        <dbReference type="ARBA" id="ARBA00022989"/>
    </source>
</evidence>
<evidence type="ECO:0000256" key="2">
    <source>
        <dbReference type="ARBA" id="ARBA00009045"/>
    </source>
</evidence>
<sequence length="227" mass="24836">MNIQTFYQKAPMTLLCILSFVCVALSQLLLGVNFDQPSFDELIRFGANFLPLTLADEPWRLLSGVFLHIGLIHLLLNSFAMYYFGQVVEGVVGRSLFLAVFLLSAIGGNLLSLFVTWQSVMNGGLANVSAGASGGIMGPGSFLLVVAIFKIPTAFVLDAKNLFIVMAINLVMGFALPGIDNARHVGGMFVLSSKTTLPKMSVWVLAVLLLVAFVLIWWQLHMQLWHD</sequence>
<dbReference type="PANTHER" id="PTHR43731:SF14">
    <property type="entry name" value="PRESENILIN-ASSOCIATED RHOMBOID-LIKE PROTEIN, MITOCHONDRIAL"/>
    <property type="match status" value="1"/>
</dbReference>
<proteinExistence type="inferred from homology"/>
<dbReference type="Gene3D" id="1.20.1540.10">
    <property type="entry name" value="Rhomboid-like"/>
    <property type="match status" value="1"/>
</dbReference>
<dbReference type="EMBL" id="JBJJXE010000007">
    <property type="protein sequence ID" value="MFL1732479.1"/>
    <property type="molecule type" value="Genomic_DNA"/>
</dbReference>
<evidence type="ECO:0000313" key="10">
    <source>
        <dbReference type="Proteomes" id="UP001624684"/>
    </source>
</evidence>
<dbReference type="InterPro" id="IPR022764">
    <property type="entry name" value="Peptidase_S54_rhomboid_dom"/>
</dbReference>